<organism evidence="4 5">
    <name type="scientific">Vulcanimicrobium alpinum</name>
    <dbReference type="NCBI Taxonomy" id="3016050"/>
    <lineage>
        <taxon>Bacteria</taxon>
        <taxon>Bacillati</taxon>
        <taxon>Vulcanimicrobiota</taxon>
        <taxon>Vulcanimicrobiia</taxon>
        <taxon>Vulcanimicrobiales</taxon>
        <taxon>Vulcanimicrobiaceae</taxon>
        <taxon>Vulcanimicrobium</taxon>
    </lineage>
</organism>
<keyword evidence="1" id="KW-0521">NADP</keyword>
<dbReference type="GO" id="GO:0016651">
    <property type="term" value="F:oxidoreductase activity, acting on NAD(P)H"/>
    <property type="evidence" value="ECO:0007669"/>
    <property type="project" value="TreeGrafter"/>
</dbReference>
<dbReference type="PANTHER" id="PTHR48106:SF18">
    <property type="entry name" value="QUINONE OXIDOREDUCTASE PIG3"/>
    <property type="match status" value="1"/>
</dbReference>
<dbReference type="InterPro" id="IPR036291">
    <property type="entry name" value="NAD(P)-bd_dom_sf"/>
</dbReference>
<feature type="domain" description="Enoyl reductase (ER)" evidence="3">
    <location>
        <begin position="6"/>
        <end position="291"/>
    </location>
</feature>
<evidence type="ECO:0000259" key="3">
    <source>
        <dbReference type="SMART" id="SM00829"/>
    </source>
</evidence>
<keyword evidence="2" id="KW-0560">Oxidoreductase</keyword>
<evidence type="ECO:0000256" key="2">
    <source>
        <dbReference type="ARBA" id="ARBA00023002"/>
    </source>
</evidence>
<name>A0AAN1XWF4_UNVUL</name>
<dbReference type="Proteomes" id="UP001317532">
    <property type="component" value="Chromosome"/>
</dbReference>
<protein>
    <submittedName>
        <fullName evidence="4">Oxidoreductase</fullName>
    </submittedName>
</protein>
<keyword evidence="5" id="KW-1185">Reference proteome</keyword>
<dbReference type="Gene3D" id="3.90.180.10">
    <property type="entry name" value="Medium-chain alcohol dehydrogenases, catalytic domain"/>
    <property type="match status" value="1"/>
</dbReference>
<dbReference type="Gene3D" id="3.40.50.720">
    <property type="entry name" value="NAD(P)-binding Rossmann-like Domain"/>
    <property type="match status" value="1"/>
</dbReference>
<dbReference type="GO" id="GO:0070402">
    <property type="term" value="F:NADPH binding"/>
    <property type="evidence" value="ECO:0007669"/>
    <property type="project" value="TreeGrafter"/>
</dbReference>
<reference evidence="4 5" key="1">
    <citation type="journal article" date="2022" name="ISME Commun">
        <title>Vulcanimicrobium alpinus gen. nov. sp. nov., the first cultivated representative of the candidate phylum 'Eremiobacterota', is a metabolically versatile aerobic anoxygenic phototroph.</title>
        <authorList>
            <person name="Yabe S."/>
            <person name="Muto K."/>
            <person name="Abe K."/>
            <person name="Yokota A."/>
            <person name="Staudigel H."/>
            <person name="Tebo B.M."/>
        </authorList>
    </citation>
    <scope>NUCLEOTIDE SEQUENCE [LARGE SCALE GENOMIC DNA]</scope>
    <source>
        <strain evidence="4 5">WC8-2</strain>
    </source>
</reference>
<proteinExistence type="predicted"/>
<dbReference type="SUPFAM" id="SSF51735">
    <property type="entry name" value="NAD(P)-binding Rossmann-fold domains"/>
    <property type="match status" value="1"/>
</dbReference>
<gene>
    <name evidence="4" type="ORF">WPS_10570</name>
</gene>
<dbReference type="Pfam" id="PF13602">
    <property type="entry name" value="ADH_zinc_N_2"/>
    <property type="match status" value="1"/>
</dbReference>
<dbReference type="SMART" id="SM00829">
    <property type="entry name" value="PKS_ER"/>
    <property type="match status" value="1"/>
</dbReference>
<evidence type="ECO:0000256" key="1">
    <source>
        <dbReference type="ARBA" id="ARBA00022857"/>
    </source>
</evidence>
<dbReference type="SUPFAM" id="SSF50129">
    <property type="entry name" value="GroES-like"/>
    <property type="match status" value="1"/>
</dbReference>
<dbReference type="InterPro" id="IPR020843">
    <property type="entry name" value="ER"/>
</dbReference>
<sequence length="293" mass="30202">MQRVITSPDHPVRLVADDAPAPPTRSGHALVRVRASSINRGETRLIPARPDGWAPGQDVAGVVETAAPDGGPGAGTRVVGLADEGAWSELVAVPLERLAVLPDGVDFVQAACLPVAGLTALRALRALGDVVGRELLVTGAAGGVGNLAVQLARDSGASVTALARRPLPFDGVRVRSALDESMRFERVLDAVGGAVLGDVFGRLRPHAKVVFFGGGDPVPLSLGTLQGSPATIEALFVYQAPGRFDEDLAALVQFVAAGRLVPRVDRTVPVGDVNDALAALERGGIDGKIVLTR</sequence>
<dbReference type="EMBL" id="AP025523">
    <property type="protein sequence ID" value="BDE05781.1"/>
    <property type="molecule type" value="Genomic_DNA"/>
</dbReference>
<dbReference type="AlphaFoldDB" id="A0AAN1XWF4"/>
<evidence type="ECO:0000313" key="4">
    <source>
        <dbReference type="EMBL" id="BDE05781.1"/>
    </source>
</evidence>
<evidence type="ECO:0000313" key="5">
    <source>
        <dbReference type="Proteomes" id="UP001317532"/>
    </source>
</evidence>
<accession>A0AAN1XWF4</accession>
<dbReference type="KEGG" id="vab:WPS_10570"/>
<dbReference type="PANTHER" id="PTHR48106">
    <property type="entry name" value="QUINONE OXIDOREDUCTASE PIG3-RELATED"/>
    <property type="match status" value="1"/>
</dbReference>
<dbReference type="InterPro" id="IPR011032">
    <property type="entry name" value="GroES-like_sf"/>
</dbReference>